<comment type="function">
    <text evidence="5">Functions as an E3 ubiquitin ligase.</text>
</comment>
<dbReference type="EMBL" id="LR746274">
    <property type="protein sequence ID" value="CAA7405324.1"/>
    <property type="molecule type" value="Genomic_DNA"/>
</dbReference>
<dbReference type="OrthoDB" id="10064100at2759"/>
<keyword evidence="8" id="KW-1185">Reference proteome</keyword>
<dbReference type="GO" id="GO:0061630">
    <property type="term" value="F:ubiquitin protein ligase activity"/>
    <property type="evidence" value="ECO:0007669"/>
    <property type="project" value="UniProtKB-UniRule"/>
</dbReference>
<evidence type="ECO:0000256" key="3">
    <source>
        <dbReference type="ARBA" id="ARBA00022679"/>
    </source>
</evidence>
<dbReference type="SUPFAM" id="SSF48371">
    <property type="entry name" value="ARM repeat"/>
    <property type="match status" value="1"/>
</dbReference>
<dbReference type="UniPathway" id="UPA00143"/>
<dbReference type="PANTHER" id="PTHR22849:SF128">
    <property type="entry name" value="U-BOX DOMAIN-CONTAINING PROTEIN"/>
    <property type="match status" value="1"/>
</dbReference>
<dbReference type="Proteomes" id="UP000663760">
    <property type="component" value="Chromosome 11"/>
</dbReference>
<dbReference type="CDD" id="cd16664">
    <property type="entry name" value="RING-Ubox_PUB"/>
    <property type="match status" value="1"/>
</dbReference>
<dbReference type="InterPro" id="IPR003613">
    <property type="entry name" value="Ubox_domain"/>
</dbReference>
<evidence type="ECO:0000313" key="7">
    <source>
        <dbReference type="EMBL" id="CAA7405324.1"/>
    </source>
</evidence>
<comment type="pathway">
    <text evidence="2 5">Protein modification; protein ubiquitination.</text>
</comment>
<dbReference type="GO" id="GO:0016567">
    <property type="term" value="P:protein ubiquitination"/>
    <property type="evidence" value="ECO:0007669"/>
    <property type="project" value="UniProtKB-UniRule"/>
</dbReference>
<proteinExistence type="predicted"/>
<dbReference type="Gene3D" id="1.25.10.10">
    <property type="entry name" value="Leucine-rich Repeat Variant"/>
    <property type="match status" value="1"/>
</dbReference>
<dbReference type="EC" id="2.3.2.27" evidence="5"/>
<gene>
    <name evidence="7" type="ORF">SI8410_11016002</name>
</gene>
<evidence type="ECO:0000256" key="4">
    <source>
        <dbReference type="ARBA" id="ARBA00022786"/>
    </source>
</evidence>
<feature type="domain" description="U-box" evidence="6">
    <location>
        <begin position="5"/>
        <end position="81"/>
    </location>
</feature>
<protein>
    <recommendedName>
        <fullName evidence="5 6">U-box domain-containing protein</fullName>
        <ecNumber evidence="5">2.3.2.27</ecNumber>
    </recommendedName>
    <alternativeName>
        <fullName evidence="5">RING-type E3 ubiquitin transferase PUB</fullName>
    </alternativeName>
</protein>
<name>A0A7I8L7S5_SPIIN</name>
<evidence type="ECO:0000313" key="8">
    <source>
        <dbReference type="Proteomes" id="UP000663760"/>
    </source>
</evidence>
<keyword evidence="4 5" id="KW-0833">Ubl conjugation pathway</keyword>
<dbReference type="Pfam" id="PF04564">
    <property type="entry name" value="U-box"/>
    <property type="match status" value="1"/>
</dbReference>
<evidence type="ECO:0000256" key="1">
    <source>
        <dbReference type="ARBA" id="ARBA00000900"/>
    </source>
</evidence>
<evidence type="ECO:0000256" key="2">
    <source>
        <dbReference type="ARBA" id="ARBA00004906"/>
    </source>
</evidence>
<dbReference type="InterPro" id="IPR016024">
    <property type="entry name" value="ARM-type_fold"/>
</dbReference>
<dbReference type="SMART" id="SM00504">
    <property type="entry name" value="Ubox"/>
    <property type="match status" value="1"/>
</dbReference>
<dbReference type="InterPro" id="IPR045185">
    <property type="entry name" value="PUB22/23/24-like"/>
</dbReference>
<dbReference type="InterPro" id="IPR013083">
    <property type="entry name" value="Znf_RING/FYVE/PHD"/>
</dbReference>
<dbReference type="SUPFAM" id="SSF57850">
    <property type="entry name" value="RING/U-box"/>
    <property type="match status" value="1"/>
</dbReference>
<dbReference type="InterPro" id="IPR045210">
    <property type="entry name" value="RING-Ubox_PUB"/>
</dbReference>
<comment type="catalytic activity">
    <reaction evidence="1 5">
        <text>S-ubiquitinyl-[E2 ubiquitin-conjugating enzyme]-L-cysteine + [acceptor protein]-L-lysine = [E2 ubiquitin-conjugating enzyme]-L-cysteine + N(6)-ubiquitinyl-[acceptor protein]-L-lysine.</text>
        <dbReference type="EC" id="2.3.2.27"/>
    </reaction>
</comment>
<organism evidence="7 8">
    <name type="scientific">Spirodela intermedia</name>
    <name type="common">Intermediate duckweed</name>
    <dbReference type="NCBI Taxonomy" id="51605"/>
    <lineage>
        <taxon>Eukaryota</taxon>
        <taxon>Viridiplantae</taxon>
        <taxon>Streptophyta</taxon>
        <taxon>Embryophyta</taxon>
        <taxon>Tracheophyta</taxon>
        <taxon>Spermatophyta</taxon>
        <taxon>Magnoliopsida</taxon>
        <taxon>Liliopsida</taxon>
        <taxon>Araceae</taxon>
        <taxon>Lemnoideae</taxon>
        <taxon>Spirodela</taxon>
    </lineage>
</organism>
<dbReference type="Gene3D" id="3.30.40.10">
    <property type="entry name" value="Zinc/RING finger domain, C3HC4 (zinc finger)"/>
    <property type="match status" value="1"/>
</dbReference>
<dbReference type="AlphaFoldDB" id="A0A7I8L7S5"/>
<sequence length="350" mass="38401">MEEIEVPCCFVCPISLQIMKDPVTTTTGATYDRQSIERWLLVDRRRTCPATNQPLPAPSELTTNHTLRRLIHAWLATGESHRRRLVESLAAAIIESSRENQADMAEQALSILLSLVAEPEELKPLVECNNHELVHSLAWFLCSRVTTQAIIAMSIVFELGGRSCVERLKPEFFPPVVGFLRARRSPSEMKAALKVLLAAGECGANRGMMVDAGAIGELVELELAAPSCRRTTELVLAVLAKLCMCAEGRAELLRHPAAIAVVGKTLLRVSPAADDEALRILYQVCKFSGRKEVAEEMLRVGAVAKVFMVLQADCPPAAKKKAKWILGLHPVTWSSSPCTAVYALTGYTQF</sequence>
<dbReference type="PANTHER" id="PTHR22849">
    <property type="entry name" value="WDSAM1 PROTEIN"/>
    <property type="match status" value="1"/>
</dbReference>
<evidence type="ECO:0000256" key="5">
    <source>
        <dbReference type="RuleBase" id="RU369093"/>
    </source>
</evidence>
<reference evidence="7" key="1">
    <citation type="submission" date="2020-02" db="EMBL/GenBank/DDBJ databases">
        <authorList>
            <person name="Scholz U."/>
            <person name="Mascher M."/>
            <person name="Fiebig A."/>
        </authorList>
    </citation>
    <scope>NUCLEOTIDE SEQUENCE</scope>
</reference>
<keyword evidence="3 5" id="KW-0808">Transferase</keyword>
<dbReference type="Pfam" id="PF25598">
    <property type="entry name" value="ARM_PUB"/>
    <property type="match status" value="1"/>
</dbReference>
<accession>A0A7I8L7S5</accession>
<dbReference type="PROSITE" id="PS51698">
    <property type="entry name" value="U_BOX"/>
    <property type="match status" value="1"/>
</dbReference>
<dbReference type="InterPro" id="IPR058678">
    <property type="entry name" value="ARM_PUB"/>
</dbReference>
<evidence type="ECO:0000259" key="6">
    <source>
        <dbReference type="PROSITE" id="PS51698"/>
    </source>
</evidence>
<dbReference type="InterPro" id="IPR011989">
    <property type="entry name" value="ARM-like"/>
</dbReference>